<dbReference type="Proteomes" id="UP000664781">
    <property type="component" value="Unassembled WGS sequence"/>
</dbReference>
<dbReference type="EMBL" id="JAFMOF010000005">
    <property type="protein sequence ID" value="MBO0657025.1"/>
    <property type="molecule type" value="Genomic_DNA"/>
</dbReference>
<dbReference type="AlphaFoldDB" id="A0A939FVV5"/>
<accession>A0A939FVV5</accession>
<gene>
    <name evidence="1" type="ORF">J1792_31095</name>
</gene>
<organism evidence="1 2">
    <name type="scientific">Streptomyces triculaminicus</name>
    <dbReference type="NCBI Taxonomy" id="2816232"/>
    <lineage>
        <taxon>Bacteria</taxon>
        <taxon>Bacillati</taxon>
        <taxon>Actinomycetota</taxon>
        <taxon>Actinomycetes</taxon>
        <taxon>Kitasatosporales</taxon>
        <taxon>Streptomycetaceae</taxon>
        <taxon>Streptomyces</taxon>
    </lineage>
</organism>
<keyword evidence="2" id="KW-1185">Reference proteome</keyword>
<protein>
    <submittedName>
        <fullName evidence="1">Uncharacterized protein</fullName>
    </submittedName>
</protein>
<evidence type="ECO:0000313" key="2">
    <source>
        <dbReference type="Proteomes" id="UP000664781"/>
    </source>
</evidence>
<comment type="caution">
    <text evidence="1">The sequence shown here is derived from an EMBL/GenBank/DDBJ whole genome shotgun (WGS) entry which is preliminary data.</text>
</comment>
<sequence>MRAPRECGSWFWDLEDVSQHGLDSALAVAHRMTEVLERHGLLTPHRLEYGWYVLDSGGIDVTTTLALTVPLGDSHVSERVLQSRPCGFPDAEVDDIHVVGPGTWIDVKGESRREPRLVDLSVSPAPVSLTAELAVHHDIWGWFDFAGKPHPDVYQRNAPRLKAALQELNSMLGVDAEPGEATHFGFATDLGIGTPDAYEDGSGLDLTYKL</sequence>
<name>A0A939FVV5_9ACTN</name>
<evidence type="ECO:0000313" key="1">
    <source>
        <dbReference type="EMBL" id="MBO0657025.1"/>
    </source>
</evidence>
<reference evidence="1" key="1">
    <citation type="submission" date="2021-03" db="EMBL/GenBank/DDBJ databases">
        <title>Streptomyces strains.</title>
        <authorList>
            <person name="Lund M.B."/>
            <person name="Toerring T."/>
        </authorList>
    </citation>
    <scope>NUCLEOTIDE SEQUENCE</scope>
    <source>
        <strain evidence="1">JCM 4242</strain>
    </source>
</reference>
<proteinExistence type="predicted"/>